<dbReference type="InterPro" id="IPR006656">
    <property type="entry name" value="Mopterin_OxRdtase"/>
</dbReference>
<evidence type="ECO:0000256" key="10">
    <source>
        <dbReference type="ARBA" id="ARBA00022643"/>
    </source>
</evidence>
<dbReference type="InterPro" id="IPR029039">
    <property type="entry name" value="Flavoprotein-like_sf"/>
</dbReference>
<evidence type="ECO:0000256" key="5">
    <source>
        <dbReference type="ARBA" id="ARBA00008747"/>
    </source>
</evidence>
<dbReference type="SUPFAM" id="SSF52343">
    <property type="entry name" value="Ferredoxin reductase-like, C-terminal NADP-linked domain"/>
    <property type="match status" value="1"/>
</dbReference>
<dbReference type="Gene3D" id="2.20.25.90">
    <property type="entry name" value="ADC-like domains"/>
    <property type="match status" value="1"/>
</dbReference>
<keyword evidence="15" id="KW-0408">Iron</keyword>
<dbReference type="InterPro" id="IPR006657">
    <property type="entry name" value="MoPterin_dinucl-bd_dom"/>
</dbReference>
<dbReference type="InterPro" id="IPR050123">
    <property type="entry name" value="Prok_molybdopt-oxidoreductase"/>
</dbReference>
<dbReference type="Gene3D" id="2.40.30.10">
    <property type="entry name" value="Translation factors"/>
    <property type="match status" value="1"/>
</dbReference>
<evidence type="ECO:0000256" key="8">
    <source>
        <dbReference type="ARBA" id="ARBA00022505"/>
    </source>
</evidence>
<dbReference type="GO" id="GO:0043546">
    <property type="term" value="F:molybdopterin cofactor binding"/>
    <property type="evidence" value="ECO:0007669"/>
    <property type="project" value="InterPro"/>
</dbReference>
<dbReference type="CDD" id="cd02754">
    <property type="entry name" value="MopB_Nitrate-R-NapA-like"/>
    <property type="match status" value="1"/>
</dbReference>
<dbReference type="Pfam" id="PF04879">
    <property type="entry name" value="Molybdop_Fe4S4"/>
    <property type="match status" value="1"/>
</dbReference>
<dbReference type="InterPro" id="IPR001709">
    <property type="entry name" value="Flavoprot_Pyr_Nucl_cyt_Rdtase"/>
</dbReference>
<evidence type="ECO:0000256" key="7">
    <source>
        <dbReference type="ARBA" id="ARBA00022485"/>
    </source>
</evidence>
<dbReference type="Gene3D" id="3.40.50.80">
    <property type="entry name" value="Nucleotide-binding domain of ferredoxin-NADP reductase (FNR) module"/>
    <property type="match status" value="1"/>
</dbReference>
<dbReference type="CDD" id="cd02791">
    <property type="entry name" value="MopB_CT_Nitrate-R-NapA-like"/>
    <property type="match status" value="1"/>
</dbReference>
<dbReference type="InterPro" id="IPR017927">
    <property type="entry name" value="FAD-bd_FR_type"/>
</dbReference>
<dbReference type="InterPro" id="IPR001094">
    <property type="entry name" value="Flavdoxin-like"/>
</dbReference>
<dbReference type="InterPro" id="IPR003097">
    <property type="entry name" value="CysJ-like_FAD-binding"/>
</dbReference>
<evidence type="ECO:0000259" key="22">
    <source>
        <dbReference type="PROSITE" id="PS51669"/>
    </source>
</evidence>
<evidence type="ECO:0000256" key="13">
    <source>
        <dbReference type="ARBA" id="ARBA00022857"/>
    </source>
</evidence>
<comment type="cofactor">
    <cofactor evidence="3">
        <name>[4Fe-4S] cluster</name>
        <dbReference type="ChEBI" id="CHEBI:49883"/>
    </cofactor>
</comment>
<dbReference type="Gene3D" id="3.40.50.740">
    <property type="match status" value="1"/>
</dbReference>
<dbReference type="EC" id="1.8.1.2" evidence="6"/>
<evidence type="ECO:0000256" key="12">
    <source>
        <dbReference type="ARBA" id="ARBA00022827"/>
    </source>
</evidence>
<dbReference type="InterPro" id="IPR039261">
    <property type="entry name" value="FNR_nucleotide-bd"/>
</dbReference>
<dbReference type="Pfam" id="PF00667">
    <property type="entry name" value="FAD_binding_1"/>
    <property type="match status" value="1"/>
</dbReference>
<evidence type="ECO:0000256" key="9">
    <source>
        <dbReference type="ARBA" id="ARBA00022630"/>
    </source>
</evidence>
<dbReference type="Pfam" id="PF00175">
    <property type="entry name" value="NAD_binding_1"/>
    <property type="match status" value="1"/>
</dbReference>
<reference evidence="23" key="1">
    <citation type="submission" date="2023-06" db="EMBL/GenBank/DDBJ databases">
        <title>Gordonia sp. nov. and Pseudochrobactrum sp. nov., two species isolated from the burying beetle Nicrophorus vespilloides.</title>
        <authorList>
            <person name="Poehlein A."/>
            <person name="Guzman J."/>
            <person name="Daniel R."/>
            <person name="Vilcinskas A."/>
        </authorList>
    </citation>
    <scope>NUCLEOTIDE SEQUENCE</scope>
    <source>
        <strain evidence="23">MP11Mi</strain>
    </source>
</reference>
<dbReference type="Pfam" id="PF01568">
    <property type="entry name" value="Molydop_binding"/>
    <property type="match status" value="1"/>
</dbReference>
<evidence type="ECO:0000256" key="19">
    <source>
        <dbReference type="SAM" id="MobiDB-lite"/>
    </source>
</evidence>
<comment type="cofactor">
    <cofactor evidence="1">
        <name>FMN</name>
        <dbReference type="ChEBI" id="CHEBI:58210"/>
    </cofactor>
</comment>
<dbReference type="Gene3D" id="3.40.50.360">
    <property type="match status" value="1"/>
</dbReference>
<evidence type="ECO:0000256" key="1">
    <source>
        <dbReference type="ARBA" id="ARBA00001917"/>
    </source>
</evidence>
<evidence type="ECO:0000256" key="16">
    <source>
        <dbReference type="ARBA" id="ARBA00023014"/>
    </source>
</evidence>
<dbReference type="SMART" id="SM00926">
    <property type="entry name" value="Molybdop_Fe4S4"/>
    <property type="match status" value="1"/>
</dbReference>
<keyword evidence="12" id="KW-0274">FAD</keyword>
<dbReference type="PROSITE" id="PS00551">
    <property type="entry name" value="MOLYBDOPTERIN_PROK_1"/>
    <property type="match status" value="1"/>
</dbReference>
<protein>
    <recommendedName>
        <fullName evidence="6">assimilatory sulfite reductase (NADPH)</fullName>
        <ecNumber evidence="6">1.8.1.2</ecNumber>
    </recommendedName>
</protein>
<evidence type="ECO:0000256" key="3">
    <source>
        <dbReference type="ARBA" id="ARBA00001966"/>
    </source>
</evidence>
<dbReference type="Pfam" id="PF00258">
    <property type="entry name" value="Flavodoxin_1"/>
    <property type="match status" value="1"/>
</dbReference>
<keyword evidence="14 23" id="KW-0560">Oxidoreductase</keyword>
<dbReference type="FunFam" id="3.40.50.80:FF:000001">
    <property type="entry name" value="NADPH--cytochrome P450 reductase 1"/>
    <property type="match status" value="1"/>
</dbReference>
<keyword evidence="13" id="KW-0521">NADP</keyword>
<evidence type="ECO:0000256" key="11">
    <source>
        <dbReference type="ARBA" id="ARBA00022723"/>
    </source>
</evidence>
<keyword evidence="11" id="KW-0479">Metal-binding</keyword>
<dbReference type="PROSITE" id="PS51384">
    <property type="entry name" value="FAD_FR"/>
    <property type="match status" value="1"/>
</dbReference>
<accession>A0AA97CTM8</accession>
<comment type="cofactor">
    <cofactor evidence="4">
        <name>FAD</name>
        <dbReference type="ChEBI" id="CHEBI:57692"/>
    </cofactor>
</comment>
<keyword evidence="16" id="KW-0411">Iron-sulfur</keyword>
<keyword evidence="10" id="KW-0288">FMN</keyword>
<dbReference type="PROSITE" id="PS50902">
    <property type="entry name" value="FLAVODOXIN_LIKE"/>
    <property type="match status" value="1"/>
</dbReference>
<dbReference type="InterPro" id="IPR008254">
    <property type="entry name" value="Flavodoxin/NO_synth"/>
</dbReference>
<evidence type="ECO:0000256" key="15">
    <source>
        <dbReference type="ARBA" id="ARBA00023004"/>
    </source>
</evidence>
<dbReference type="InterPro" id="IPR006963">
    <property type="entry name" value="Mopterin_OxRdtase_4Fe-4S_dom"/>
</dbReference>
<dbReference type="SUPFAM" id="SSF53706">
    <property type="entry name" value="Formate dehydrogenase/DMSO reductase, domains 1-3"/>
    <property type="match status" value="1"/>
</dbReference>
<feature type="domain" description="4Fe-4S Mo/W bis-MGD-type" evidence="22">
    <location>
        <begin position="8"/>
        <end position="64"/>
    </location>
</feature>
<dbReference type="Gene3D" id="2.40.40.20">
    <property type="match status" value="1"/>
</dbReference>
<dbReference type="PANTHER" id="PTHR43105:SF9">
    <property type="entry name" value="NADPH-FE(3+) OXIDOREDUCTASE SUBUNIT ALPHA"/>
    <property type="match status" value="1"/>
</dbReference>
<dbReference type="GO" id="GO:0016020">
    <property type="term" value="C:membrane"/>
    <property type="evidence" value="ECO:0007669"/>
    <property type="project" value="TreeGrafter"/>
</dbReference>
<comment type="catalytic activity">
    <reaction evidence="18">
        <text>hydrogen sulfide + 3 NADP(+) + 3 H2O = sulfite + 3 NADPH + 4 H(+)</text>
        <dbReference type="Rhea" id="RHEA:13801"/>
        <dbReference type="ChEBI" id="CHEBI:15377"/>
        <dbReference type="ChEBI" id="CHEBI:15378"/>
        <dbReference type="ChEBI" id="CHEBI:17359"/>
        <dbReference type="ChEBI" id="CHEBI:29919"/>
        <dbReference type="ChEBI" id="CHEBI:57783"/>
        <dbReference type="ChEBI" id="CHEBI:58349"/>
        <dbReference type="EC" id="1.8.1.2"/>
    </reaction>
</comment>
<dbReference type="Gene3D" id="3.40.228.10">
    <property type="entry name" value="Dimethylsulfoxide Reductase, domain 2"/>
    <property type="match status" value="1"/>
</dbReference>
<dbReference type="InterPro" id="IPR017938">
    <property type="entry name" value="Riboflavin_synthase-like_b-brl"/>
</dbReference>
<dbReference type="GO" id="GO:0010181">
    <property type="term" value="F:FMN binding"/>
    <property type="evidence" value="ECO:0007669"/>
    <property type="project" value="InterPro"/>
</dbReference>
<dbReference type="Pfam" id="PF00384">
    <property type="entry name" value="Molybdopterin"/>
    <property type="match status" value="1"/>
</dbReference>
<evidence type="ECO:0000256" key="17">
    <source>
        <dbReference type="ARBA" id="ARBA00023063"/>
    </source>
</evidence>
<comment type="similarity">
    <text evidence="5">Belongs to the prokaryotic molybdopterin-containing oxidoreductase family. NasA/NapA/NarB subfamily.</text>
</comment>
<evidence type="ECO:0000256" key="18">
    <source>
        <dbReference type="ARBA" id="ARBA00052219"/>
    </source>
</evidence>
<dbReference type="EMBL" id="CP128986">
    <property type="protein sequence ID" value="WOC10974.1"/>
    <property type="molecule type" value="Genomic_DNA"/>
</dbReference>
<evidence type="ECO:0000256" key="6">
    <source>
        <dbReference type="ARBA" id="ARBA00012604"/>
    </source>
</evidence>
<dbReference type="GO" id="GO:0051539">
    <property type="term" value="F:4 iron, 4 sulfur cluster binding"/>
    <property type="evidence" value="ECO:0007669"/>
    <property type="project" value="UniProtKB-KW"/>
</dbReference>
<keyword evidence="9" id="KW-0285">Flavoprotein</keyword>
<feature type="region of interest" description="Disordered" evidence="19">
    <location>
        <begin position="940"/>
        <end position="992"/>
    </location>
</feature>
<evidence type="ECO:0000256" key="4">
    <source>
        <dbReference type="ARBA" id="ARBA00001974"/>
    </source>
</evidence>
<dbReference type="SUPFAM" id="SSF63380">
    <property type="entry name" value="Riboflavin synthase domain-like"/>
    <property type="match status" value="1"/>
</dbReference>
<feature type="compositionally biased region" description="Polar residues" evidence="19">
    <location>
        <begin position="965"/>
        <end position="976"/>
    </location>
</feature>
<organism evidence="23">
    <name type="scientific">Gordonia sp. MP11Mi</name>
    <dbReference type="NCBI Taxonomy" id="3022769"/>
    <lineage>
        <taxon>Bacteria</taxon>
        <taxon>Bacillati</taxon>
        <taxon>Actinomycetota</taxon>
        <taxon>Actinomycetes</taxon>
        <taxon>Mycobacteriales</taxon>
        <taxon>Gordoniaceae</taxon>
        <taxon>Gordonia</taxon>
    </lineage>
</organism>
<dbReference type="GO" id="GO:0046872">
    <property type="term" value="F:metal ion binding"/>
    <property type="evidence" value="ECO:0007669"/>
    <property type="project" value="UniProtKB-KW"/>
</dbReference>
<feature type="compositionally biased region" description="Low complexity" evidence="19">
    <location>
        <begin position="946"/>
        <end position="964"/>
    </location>
</feature>
<dbReference type="InterPro" id="IPR009010">
    <property type="entry name" value="Asp_de-COase-like_dom_sf"/>
</dbReference>
<comment type="cofactor">
    <cofactor evidence="2">
        <name>Mo-bis(molybdopterin guanine dinucleotide)</name>
        <dbReference type="ChEBI" id="CHEBI:60539"/>
    </cofactor>
</comment>
<dbReference type="CDD" id="cd06199">
    <property type="entry name" value="SiR"/>
    <property type="match status" value="1"/>
</dbReference>
<evidence type="ECO:0000259" key="20">
    <source>
        <dbReference type="PROSITE" id="PS50902"/>
    </source>
</evidence>
<dbReference type="InterPro" id="IPR001433">
    <property type="entry name" value="OxRdtase_FAD/NAD-bd"/>
</dbReference>
<dbReference type="SUPFAM" id="SSF52218">
    <property type="entry name" value="Flavoproteins"/>
    <property type="match status" value="1"/>
</dbReference>
<dbReference type="InterPro" id="IPR027467">
    <property type="entry name" value="MopterinOxRdtase_cofactor_BS"/>
</dbReference>
<proteinExistence type="inferred from homology"/>
<evidence type="ECO:0000256" key="2">
    <source>
        <dbReference type="ARBA" id="ARBA00001942"/>
    </source>
</evidence>
<dbReference type="Gene3D" id="1.20.990.10">
    <property type="entry name" value="NADPH-cytochrome p450 Reductase, Chain A, domain 3"/>
    <property type="match status" value="1"/>
</dbReference>
<dbReference type="PRINTS" id="PR00371">
    <property type="entry name" value="FPNCR"/>
</dbReference>
<dbReference type="SUPFAM" id="SSF50692">
    <property type="entry name" value="ADC-like"/>
    <property type="match status" value="1"/>
</dbReference>
<evidence type="ECO:0000313" key="23">
    <source>
        <dbReference type="EMBL" id="WOC10974.1"/>
    </source>
</evidence>
<sequence>MLSMDDPSRTVATVCGYCGVGCGMTLTIDGDRVAASKGDPDHPTNRGRLCTKGATTAEMLSAPGRLTSATVDGTRVSTDDAVAETARRLTAIRDEHGPDSIAVYVSGQMTIEAQYLSNKLTKGFLGTNQIESNSRLCMASAGTGYKQSLGADGPPGSYDDLDHADLFLVIGANMADCHPILFLRMMDRVKAGAKLVVIDPRRTATAAKADLYLPVRPGTDMALLNGLLRLIVEAGGLDDEFIAANTSGWSTMAPLLDDYPVDAVAETTGLAADDLRTLAQWIVDADDWMSLWTMGLNQSTHGTWHTNALVNLHLATGTICRTGSGPFSLTGQPNAMGGREMGYMGPGLPGQRTALDPADRAHTEALWGLPDGTIRDDPGGGTIDMFERMAAGEIRAAWIICTNPVASVANRDTVIAALETADLVVVQEAFDGAETTTYADIVLPAALWAETDGVMVNSERNLTLCRPALAPPGDARPDWRLIADVATRMGFADAFDYPDAAAVFDELSRFHNPKTGWDVRGADHERLRAGPVQWPAAPGCSDRNPIRYRTDDGLVFPTADGRARFLPRPYLPQAELPDDDYPVVLTTGRLPHQWHTMTKTGRVAKLNKLDPSSFVQLHPETADLHGVVDGERVTVASRRGSVTVPARVNTDIAPGCCFVPMHFNDAAGPDLSVNAVTSDAVDPDSLQPEFKACAVSLTPVPAEPVSDSLQEPPVTALASVLGGVPAPSTVPEESAYLSGLAAGIAANPPVDSVPTIPSHAPLSPAVRAWADGVLAGYFARTAVASAVAAPTPDTVAASQRVTLVWASQTGTAEEFAERAVTALTDAGLSVSLRSAAEVGVDELTGVVLFTVSTTGDGDPPDNATALWTRLTAATSSDVPDLRFAVLGFGDSSYADFCGFARKLDGRLELLGAARLTARTSCEPGDDAVADAWIDSVTRALSEAEPTDTGPTDTGPTDTGPTDTGQSATDSSTQGRSGPNPAAAAPAAYSRRNPLQTRLVTNQLLSGDGSAKEIRRFGFELPPGTLAYEAGDALGVVPSNSTALVDEWLRVTALDGDLPVDAAGDTMDLRTALTDHFEIARITRDLVSFVADHHDDPHLRSLLDHREAFDEWTWGKQSVDVLAEYPVIAEIADWLTVLRPLQPRLYSISSSPAHTPDRVEVTVSAVRFGAGDVRRGGVCSTFLADAPETAPVKLFVQANKHFGPPQDADAPMIMIGPGTGVAPFRGFLRERAAAGASGDNWLFFGEQHRATDFLYESELGELQETGVLTRLDVAFSRDQADKVYVQDLMRERAADIWAWLSRGAHVYVCGDASKMARDVDDALHQIVAQEGRLAPRSADAYVAALAAEHRYVRDVY</sequence>
<dbReference type="PROSITE" id="PS51669">
    <property type="entry name" value="4FE4S_MOW_BIS_MGD"/>
    <property type="match status" value="1"/>
</dbReference>
<keyword evidence="8" id="KW-0500">Molybdenum</keyword>
<gene>
    <name evidence="23" type="primary">napA</name>
    <name evidence="23" type="ORF">MP11Mi_00340</name>
</gene>
<keyword evidence="7" id="KW-0004">4Fe-4S</keyword>
<name>A0AA97CTM8_9ACTN</name>
<dbReference type="PRINTS" id="PR00369">
    <property type="entry name" value="FLAVODOXIN"/>
</dbReference>
<evidence type="ECO:0000259" key="21">
    <source>
        <dbReference type="PROSITE" id="PS51384"/>
    </source>
</evidence>
<dbReference type="PANTHER" id="PTHR43105">
    <property type="entry name" value="RESPIRATORY NITRATE REDUCTASE"/>
    <property type="match status" value="1"/>
</dbReference>
<evidence type="ECO:0000256" key="14">
    <source>
        <dbReference type="ARBA" id="ARBA00023002"/>
    </source>
</evidence>
<dbReference type="GO" id="GO:0042128">
    <property type="term" value="P:nitrate assimilation"/>
    <property type="evidence" value="ECO:0007669"/>
    <property type="project" value="UniProtKB-KW"/>
</dbReference>
<keyword evidence="17" id="KW-0534">Nitrate assimilation</keyword>
<feature type="domain" description="FAD-binding FR-type" evidence="21">
    <location>
        <begin position="991"/>
        <end position="1204"/>
    </location>
</feature>
<feature type="domain" description="Flavodoxin-like" evidence="20">
    <location>
        <begin position="801"/>
        <end position="937"/>
    </location>
</feature>
<dbReference type="InterPro" id="IPR041957">
    <property type="entry name" value="CT_Nitrate-R-NapA-like"/>
</dbReference>
<dbReference type="InterPro" id="IPR023173">
    <property type="entry name" value="NADPH_Cyt_P450_Rdtase_alpha"/>
</dbReference>
<dbReference type="GO" id="GO:0004783">
    <property type="term" value="F:sulfite reductase (NADPH) activity"/>
    <property type="evidence" value="ECO:0007669"/>
    <property type="project" value="UniProtKB-EC"/>
</dbReference>